<evidence type="ECO:0000313" key="4">
    <source>
        <dbReference type="Proteomes" id="UP000306509"/>
    </source>
</evidence>
<evidence type="ECO:0000256" key="2">
    <source>
        <dbReference type="SAM" id="SignalP"/>
    </source>
</evidence>
<feature type="compositionally biased region" description="Polar residues" evidence="1">
    <location>
        <begin position="66"/>
        <end position="91"/>
    </location>
</feature>
<gene>
    <name evidence="3" type="ORF">DSM106044_01479</name>
</gene>
<proteinExistence type="predicted"/>
<sequence precursor="true">MKNKKRFIALGLTVAMAASMSIGAFAATPDQVLNQRTAGDNTPANAEASVDVDGWLTKDAVIDSNGSSVNPSLPSYTGSGKPLDSNSSSTDWGGDGTEDSAQLIITAPTYLSFLVAGDGTDANIQLTSSDKSVKGTILNQSCYIQSSKVPVPKTVSVAVTKANATGDFKVVSGINAAEDSNQVAGVYLNLKGGTAQDLGANLNKAALGTLAAGTRAAGDAVNPSSTDLFFADQNGTAAGVTTKFASSYEDGKELKSNFKLNMVYSYNK</sequence>
<dbReference type="AlphaFoldDB" id="A0A4U8QAW5"/>
<evidence type="ECO:0000256" key="1">
    <source>
        <dbReference type="SAM" id="MobiDB-lite"/>
    </source>
</evidence>
<accession>A0A4U8QAW5</accession>
<dbReference type="STRING" id="180332.GCA_000797495_05661"/>
<evidence type="ECO:0008006" key="5">
    <source>
        <dbReference type="Google" id="ProtNLM"/>
    </source>
</evidence>
<feature type="signal peptide" evidence="2">
    <location>
        <begin position="1"/>
        <end position="26"/>
    </location>
</feature>
<dbReference type="RefSeq" id="WP_047832301.1">
    <property type="nucleotide sequence ID" value="NZ_QGQD01000035.1"/>
</dbReference>
<dbReference type="EMBL" id="QGQD01000035">
    <property type="protein sequence ID" value="TLD01624.1"/>
    <property type="molecule type" value="Genomic_DNA"/>
</dbReference>
<evidence type="ECO:0000313" key="3">
    <source>
        <dbReference type="EMBL" id="TLD01624.1"/>
    </source>
</evidence>
<name>A0A4U8QAW5_9FIRM</name>
<dbReference type="Proteomes" id="UP000306509">
    <property type="component" value="Unassembled WGS sequence"/>
</dbReference>
<feature type="region of interest" description="Disordered" evidence="1">
    <location>
        <begin position="66"/>
        <end position="95"/>
    </location>
</feature>
<feature type="chain" id="PRO_5020865057" description="WxL domain-containing protein" evidence="2">
    <location>
        <begin position="27"/>
        <end position="268"/>
    </location>
</feature>
<reference evidence="3 4" key="1">
    <citation type="journal article" date="2019" name="Anaerobe">
        <title>Detection of Robinsoniella peoriensis in multiple bone samples of a trauma patient.</title>
        <authorList>
            <person name="Schrottner P."/>
            <person name="Hartwich K."/>
            <person name="Bunk B."/>
            <person name="Schober I."/>
            <person name="Helbig S."/>
            <person name="Rudolph W.W."/>
            <person name="Gunzer F."/>
        </authorList>
    </citation>
    <scope>NUCLEOTIDE SEQUENCE [LARGE SCALE GENOMIC DNA]</scope>
    <source>
        <strain evidence="3 4">DSM 106044</strain>
    </source>
</reference>
<keyword evidence="2" id="KW-0732">Signal</keyword>
<protein>
    <recommendedName>
        <fullName evidence="5">WxL domain-containing protein</fullName>
    </recommendedName>
</protein>
<organism evidence="3 4">
    <name type="scientific">Robinsoniella peoriensis</name>
    <dbReference type="NCBI Taxonomy" id="180332"/>
    <lineage>
        <taxon>Bacteria</taxon>
        <taxon>Bacillati</taxon>
        <taxon>Bacillota</taxon>
        <taxon>Clostridia</taxon>
        <taxon>Lachnospirales</taxon>
        <taxon>Lachnospiraceae</taxon>
        <taxon>Robinsoniella</taxon>
    </lineage>
</organism>
<comment type="caution">
    <text evidence="3">The sequence shown here is derived from an EMBL/GenBank/DDBJ whole genome shotgun (WGS) entry which is preliminary data.</text>
</comment>
<keyword evidence="4" id="KW-1185">Reference proteome</keyword>